<protein>
    <recommendedName>
        <fullName evidence="3">General stress protein</fullName>
    </recommendedName>
</protein>
<evidence type="ECO:0000313" key="2">
    <source>
        <dbReference type="Proteomes" id="UP000034794"/>
    </source>
</evidence>
<dbReference type="EMBL" id="LCMI01000005">
    <property type="protein sequence ID" value="KKU33230.1"/>
    <property type="molecule type" value="Genomic_DNA"/>
</dbReference>
<organism evidence="1 2">
    <name type="scientific">Candidatus Collierbacteria bacterium GW2011_GWA2_46_26</name>
    <dbReference type="NCBI Taxonomy" id="1618381"/>
    <lineage>
        <taxon>Bacteria</taxon>
        <taxon>Candidatus Collieribacteriota</taxon>
    </lineage>
</organism>
<accession>A0A0G1SIU3</accession>
<comment type="caution">
    <text evidence="1">The sequence shown here is derived from an EMBL/GenBank/DDBJ whole genome shotgun (WGS) entry which is preliminary data.</text>
</comment>
<reference evidence="1 2" key="1">
    <citation type="journal article" date="2015" name="Nature">
        <title>rRNA introns, odd ribosomes, and small enigmatic genomes across a large radiation of phyla.</title>
        <authorList>
            <person name="Brown C.T."/>
            <person name="Hug L.A."/>
            <person name="Thomas B.C."/>
            <person name="Sharon I."/>
            <person name="Castelle C.J."/>
            <person name="Singh A."/>
            <person name="Wilkins M.J."/>
            <person name="Williams K.H."/>
            <person name="Banfield J.F."/>
        </authorList>
    </citation>
    <scope>NUCLEOTIDE SEQUENCE [LARGE SCALE GENOMIC DNA]</scope>
</reference>
<gene>
    <name evidence="1" type="ORF">UX47_C0005G0032</name>
</gene>
<evidence type="ECO:0008006" key="3">
    <source>
        <dbReference type="Google" id="ProtNLM"/>
    </source>
</evidence>
<name>A0A0G1SIU3_9BACT</name>
<evidence type="ECO:0000313" key="1">
    <source>
        <dbReference type="EMBL" id="KKU33230.1"/>
    </source>
</evidence>
<dbReference type="Proteomes" id="UP000034794">
    <property type="component" value="Unassembled WGS sequence"/>
</dbReference>
<sequence>MRRPAKKNKIGMLGAVGAAVIGVAAGAAAVFMSKKENREKVQKTVGVAIKKGKAEVAKAKKKVVATKKRLLKR</sequence>
<proteinExistence type="predicted"/>
<dbReference type="AlphaFoldDB" id="A0A0G1SIU3"/>